<reference evidence="3" key="1">
    <citation type="submission" date="2006-12" db="EMBL/GenBank/DDBJ databases">
        <title>Complete sequence of chromosome 1 of Verminephrobacter eiseniae EF01-2.</title>
        <authorList>
            <person name="Copeland A."/>
            <person name="Lucas S."/>
            <person name="Lapidus A."/>
            <person name="Barry K."/>
            <person name="Detter J.C."/>
            <person name="Glavina del Rio T."/>
            <person name="Dalin E."/>
            <person name="Tice H."/>
            <person name="Pitluck S."/>
            <person name="Chertkov O."/>
            <person name="Brettin T."/>
            <person name="Bruce D."/>
            <person name="Han C."/>
            <person name="Tapia R."/>
            <person name="Gilna P."/>
            <person name="Schmutz J."/>
            <person name="Larimer F."/>
            <person name="Land M."/>
            <person name="Hauser L."/>
            <person name="Kyrpides N."/>
            <person name="Kim E."/>
            <person name="Stahl D."/>
            <person name="Richardson P."/>
        </authorList>
    </citation>
    <scope>NUCLEOTIDE SEQUENCE [LARGE SCALE GENOMIC DNA]</scope>
    <source>
        <strain evidence="3">EF01-2</strain>
    </source>
</reference>
<feature type="compositionally biased region" description="Low complexity" evidence="1">
    <location>
        <begin position="50"/>
        <end position="60"/>
    </location>
</feature>
<dbReference type="Proteomes" id="UP000000374">
    <property type="component" value="Chromosome"/>
</dbReference>
<evidence type="ECO:0000256" key="1">
    <source>
        <dbReference type="SAM" id="MobiDB-lite"/>
    </source>
</evidence>
<dbReference type="EMBL" id="CP000542">
    <property type="protein sequence ID" value="ABM60208.1"/>
    <property type="molecule type" value="Genomic_DNA"/>
</dbReference>
<organism evidence="2 3">
    <name type="scientific">Verminephrobacter eiseniae (strain EF01-2)</name>
    <dbReference type="NCBI Taxonomy" id="391735"/>
    <lineage>
        <taxon>Bacteria</taxon>
        <taxon>Pseudomonadati</taxon>
        <taxon>Pseudomonadota</taxon>
        <taxon>Betaproteobacteria</taxon>
        <taxon>Burkholderiales</taxon>
        <taxon>Comamonadaceae</taxon>
        <taxon>Verminephrobacter</taxon>
    </lineage>
</organism>
<evidence type="ECO:0000313" key="2">
    <source>
        <dbReference type="EMBL" id="ABM60208.1"/>
    </source>
</evidence>
<sequence>MGKRCALRCAPMAARSLRHLIRDATLAAGCDQPAGRCAAAEVGDGLHPTAAGRHAAQDAARNPGAPYRPFGHRGHPLGKPYRPDAVFRRFISFHS</sequence>
<evidence type="ECO:0000313" key="3">
    <source>
        <dbReference type="Proteomes" id="UP000000374"/>
    </source>
</evidence>
<keyword evidence="3" id="KW-1185">Reference proteome</keyword>
<feature type="region of interest" description="Disordered" evidence="1">
    <location>
        <begin position="48"/>
        <end position="79"/>
    </location>
</feature>
<gene>
    <name evidence="2" type="ordered locus">Veis_4508</name>
</gene>
<name>A1WRF1_VEREI</name>
<dbReference type="KEGG" id="vei:Veis_4508"/>
<dbReference type="AlphaFoldDB" id="A1WRF1"/>
<dbReference type="HOGENOM" id="CLU_2371937_0_0_4"/>
<protein>
    <submittedName>
        <fullName evidence="2">Uncharacterized protein</fullName>
    </submittedName>
</protein>
<accession>A1WRF1</accession>
<proteinExistence type="predicted"/>